<dbReference type="AlphaFoldDB" id="A0A0D0CV25"/>
<evidence type="ECO:0000313" key="2">
    <source>
        <dbReference type="Proteomes" id="UP000054538"/>
    </source>
</evidence>
<protein>
    <submittedName>
        <fullName evidence="1">Uncharacterized protein</fullName>
    </submittedName>
</protein>
<dbReference type="OrthoDB" id="2689385at2759"/>
<organism evidence="1 2">
    <name type="scientific">Paxillus rubicundulus Ve08.2h10</name>
    <dbReference type="NCBI Taxonomy" id="930991"/>
    <lineage>
        <taxon>Eukaryota</taxon>
        <taxon>Fungi</taxon>
        <taxon>Dikarya</taxon>
        <taxon>Basidiomycota</taxon>
        <taxon>Agaricomycotina</taxon>
        <taxon>Agaricomycetes</taxon>
        <taxon>Agaricomycetidae</taxon>
        <taxon>Boletales</taxon>
        <taxon>Paxilineae</taxon>
        <taxon>Paxillaceae</taxon>
        <taxon>Paxillus</taxon>
    </lineage>
</organism>
<keyword evidence="2" id="KW-1185">Reference proteome</keyword>
<sequence length="119" mass="13337">MKELYALGCAVKCTDAGFIVSDKKEIILTSMFQRSFEDIAYHPSELACRLTESSKKYASLSPNPWHVKSGGHMVYTVLLIIFMDNVLGNISKQEQASCDLHVQCKPPIELMHAMKELVS</sequence>
<reference evidence="2" key="2">
    <citation type="submission" date="2015-01" db="EMBL/GenBank/DDBJ databases">
        <title>Evolutionary Origins and Diversification of the Mycorrhizal Mutualists.</title>
        <authorList>
            <consortium name="DOE Joint Genome Institute"/>
            <consortium name="Mycorrhizal Genomics Consortium"/>
            <person name="Kohler A."/>
            <person name="Kuo A."/>
            <person name="Nagy L.G."/>
            <person name="Floudas D."/>
            <person name="Copeland A."/>
            <person name="Barry K.W."/>
            <person name="Cichocki N."/>
            <person name="Veneault-Fourrey C."/>
            <person name="LaButti K."/>
            <person name="Lindquist E.A."/>
            <person name="Lipzen A."/>
            <person name="Lundell T."/>
            <person name="Morin E."/>
            <person name="Murat C."/>
            <person name="Riley R."/>
            <person name="Ohm R."/>
            <person name="Sun H."/>
            <person name="Tunlid A."/>
            <person name="Henrissat B."/>
            <person name="Grigoriev I.V."/>
            <person name="Hibbett D.S."/>
            <person name="Martin F."/>
        </authorList>
    </citation>
    <scope>NUCLEOTIDE SEQUENCE [LARGE SCALE GENOMIC DNA]</scope>
    <source>
        <strain evidence="2">Ve08.2h10</strain>
    </source>
</reference>
<reference evidence="1 2" key="1">
    <citation type="submission" date="2014-04" db="EMBL/GenBank/DDBJ databases">
        <authorList>
            <consortium name="DOE Joint Genome Institute"/>
            <person name="Kuo A."/>
            <person name="Kohler A."/>
            <person name="Jargeat P."/>
            <person name="Nagy L.G."/>
            <person name="Floudas D."/>
            <person name="Copeland A."/>
            <person name="Barry K.W."/>
            <person name="Cichocki N."/>
            <person name="Veneault-Fourrey C."/>
            <person name="LaButti K."/>
            <person name="Lindquist E.A."/>
            <person name="Lipzen A."/>
            <person name="Lundell T."/>
            <person name="Morin E."/>
            <person name="Murat C."/>
            <person name="Sun H."/>
            <person name="Tunlid A."/>
            <person name="Henrissat B."/>
            <person name="Grigoriev I.V."/>
            <person name="Hibbett D.S."/>
            <person name="Martin F."/>
            <person name="Nordberg H.P."/>
            <person name="Cantor M.N."/>
            <person name="Hua S.X."/>
        </authorList>
    </citation>
    <scope>NUCLEOTIDE SEQUENCE [LARGE SCALE GENOMIC DNA]</scope>
    <source>
        <strain evidence="1 2">Ve08.2h10</strain>
    </source>
</reference>
<name>A0A0D0CV25_9AGAM</name>
<dbReference type="InParanoid" id="A0A0D0CV25"/>
<accession>A0A0D0CV25</accession>
<gene>
    <name evidence="1" type="ORF">PAXRUDRAFT_19412</name>
</gene>
<dbReference type="EMBL" id="KN828462">
    <property type="protein sequence ID" value="KIK74936.1"/>
    <property type="molecule type" value="Genomic_DNA"/>
</dbReference>
<dbReference type="HOGENOM" id="CLU_2062243_0_0_1"/>
<dbReference type="Proteomes" id="UP000054538">
    <property type="component" value="Unassembled WGS sequence"/>
</dbReference>
<proteinExistence type="predicted"/>
<evidence type="ECO:0000313" key="1">
    <source>
        <dbReference type="EMBL" id="KIK74936.1"/>
    </source>
</evidence>